<evidence type="ECO:0000313" key="2">
    <source>
        <dbReference type="Proteomes" id="UP000241868"/>
    </source>
</evidence>
<dbReference type="EMBL" id="PXYY01000021">
    <property type="protein sequence ID" value="PSJ80659.1"/>
    <property type="molecule type" value="Genomic_DNA"/>
</dbReference>
<accession>A0A2P7U121</accession>
<dbReference type="Proteomes" id="UP000241868">
    <property type="component" value="Unassembled WGS sequence"/>
</dbReference>
<gene>
    <name evidence="1" type="ORF">C7N83_05095</name>
</gene>
<evidence type="ECO:0000313" key="1">
    <source>
        <dbReference type="EMBL" id="PSJ80659.1"/>
    </source>
</evidence>
<reference evidence="1 2" key="1">
    <citation type="submission" date="2018-03" db="EMBL/GenBank/DDBJ databases">
        <title>Neisseria weixii sp. nov., isolated from the intestinal contents of Tibetan Plateau pika (Ochotona curzoniae) in Yushu, Qinghai Province, China.</title>
        <authorList>
            <person name="Gui Z."/>
        </authorList>
    </citation>
    <scope>NUCLEOTIDE SEQUENCE [LARGE SCALE GENOMIC DNA]</scope>
    <source>
        <strain evidence="1 2">ATCC 51483</strain>
    </source>
</reference>
<name>A0A2P7U121_9NEIS</name>
<dbReference type="RefSeq" id="WP_106741102.1">
    <property type="nucleotide sequence ID" value="NZ_PXYY01000021.1"/>
</dbReference>
<proteinExistence type="predicted"/>
<dbReference type="OrthoDB" id="8604825at2"/>
<protein>
    <submittedName>
        <fullName evidence="1">Uncharacterized protein</fullName>
    </submittedName>
</protein>
<comment type="caution">
    <text evidence="1">The sequence shown here is derived from an EMBL/GenBank/DDBJ whole genome shotgun (WGS) entry which is preliminary data.</text>
</comment>
<sequence>MALKQNGFSQKQIQQFLAENGLSVGLTTINWFLRTRSKDIDSSKTKSQKKANFINKLNNKSEITTKVTEFVLPTQKNSNRGI</sequence>
<dbReference type="AlphaFoldDB" id="A0A2P7U121"/>
<keyword evidence="2" id="KW-1185">Reference proteome</keyword>
<organism evidence="1 2">
    <name type="scientific">Neisseria iguanae</name>
    <dbReference type="NCBI Taxonomy" id="90242"/>
    <lineage>
        <taxon>Bacteria</taxon>
        <taxon>Pseudomonadati</taxon>
        <taxon>Pseudomonadota</taxon>
        <taxon>Betaproteobacteria</taxon>
        <taxon>Neisseriales</taxon>
        <taxon>Neisseriaceae</taxon>
        <taxon>Neisseria</taxon>
    </lineage>
</organism>